<evidence type="ECO:0000313" key="5">
    <source>
        <dbReference type="Proteomes" id="UP001429601"/>
    </source>
</evidence>
<dbReference type="Pfam" id="PF13628">
    <property type="entry name" value="DUF4142"/>
    <property type="match status" value="1"/>
</dbReference>
<feature type="region of interest" description="Disordered" evidence="1">
    <location>
        <begin position="87"/>
        <end position="113"/>
    </location>
</feature>
<reference evidence="4 5" key="1">
    <citation type="journal article" date="2011" name="Curr. Microbiol.">
        <title>Luteibacter jiangsuensis sp. nov.: a methamidophos-degrading bacterium isolated from a methamidophos-manufacturing factory.</title>
        <authorList>
            <person name="Wang L."/>
            <person name="Wang G.L."/>
            <person name="Li S.P."/>
            <person name="Jiang J.D."/>
        </authorList>
    </citation>
    <scope>NUCLEOTIDE SEQUENCE [LARGE SCALE GENOMIC DNA]</scope>
    <source>
        <strain evidence="4 5">CGMCC 1.10133</strain>
    </source>
</reference>
<feature type="compositionally biased region" description="Basic and acidic residues" evidence="1">
    <location>
        <begin position="104"/>
        <end position="113"/>
    </location>
</feature>
<name>A0ABX0Q7E9_9GAMM</name>
<accession>A0ABX0Q7E9</accession>
<comment type="caution">
    <text evidence="4">The sequence shown here is derived from an EMBL/GenBank/DDBJ whole genome shotgun (WGS) entry which is preliminary data.</text>
</comment>
<keyword evidence="5" id="KW-1185">Reference proteome</keyword>
<evidence type="ECO:0000313" key="4">
    <source>
        <dbReference type="EMBL" id="NID06475.1"/>
    </source>
</evidence>
<feature type="domain" description="DUF4142" evidence="3">
    <location>
        <begin position="37"/>
        <end position="172"/>
    </location>
</feature>
<evidence type="ECO:0000256" key="2">
    <source>
        <dbReference type="SAM" id="SignalP"/>
    </source>
</evidence>
<sequence length="186" mass="19056">MHRRFLVAALAAAVLSPAAAFAQDSAASGSSKIAASTDTEFVRKASASGLAEVALGQLGASQGSSAATKSFGERMVKDHTAANEELKTIASSKNLTVSPAPMPADKETADAMSKKSGDAFDKAFAKKMVADHQKAVALFTKESTSGKDPELKAFATKTLPTLKEHLEMAKKLPGGSGSSAMTGDGH</sequence>
<dbReference type="PANTHER" id="PTHR38593:SF1">
    <property type="entry name" value="BLR2558 PROTEIN"/>
    <property type="match status" value="1"/>
</dbReference>
<dbReference type="EMBL" id="JAAQQR010000009">
    <property type="protein sequence ID" value="NID06475.1"/>
    <property type="molecule type" value="Genomic_DNA"/>
</dbReference>
<proteinExistence type="predicted"/>
<keyword evidence="2" id="KW-0732">Signal</keyword>
<protein>
    <submittedName>
        <fullName evidence="4">DUF4142 domain-containing protein</fullName>
    </submittedName>
</protein>
<evidence type="ECO:0000259" key="3">
    <source>
        <dbReference type="Pfam" id="PF13628"/>
    </source>
</evidence>
<feature type="region of interest" description="Disordered" evidence="1">
    <location>
        <begin position="166"/>
        <end position="186"/>
    </location>
</feature>
<dbReference type="Gene3D" id="1.20.1260.10">
    <property type="match status" value="1"/>
</dbReference>
<feature type="signal peptide" evidence="2">
    <location>
        <begin position="1"/>
        <end position="22"/>
    </location>
</feature>
<feature type="chain" id="PRO_5046835858" evidence="2">
    <location>
        <begin position="23"/>
        <end position="186"/>
    </location>
</feature>
<dbReference type="InterPro" id="IPR012347">
    <property type="entry name" value="Ferritin-like"/>
</dbReference>
<dbReference type="PANTHER" id="PTHR38593">
    <property type="entry name" value="BLR2558 PROTEIN"/>
    <property type="match status" value="1"/>
</dbReference>
<dbReference type="InterPro" id="IPR025419">
    <property type="entry name" value="DUF4142"/>
</dbReference>
<gene>
    <name evidence="4" type="ORF">HBF26_16390</name>
</gene>
<dbReference type="Proteomes" id="UP001429601">
    <property type="component" value="Unassembled WGS sequence"/>
</dbReference>
<evidence type="ECO:0000256" key="1">
    <source>
        <dbReference type="SAM" id="MobiDB-lite"/>
    </source>
</evidence>
<organism evidence="4 5">
    <name type="scientific">Luteibacter jiangsuensis</name>
    <dbReference type="NCBI Taxonomy" id="637577"/>
    <lineage>
        <taxon>Bacteria</taxon>
        <taxon>Pseudomonadati</taxon>
        <taxon>Pseudomonadota</taxon>
        <taxon>Gammaproteobacteria</taxon>
        <taxon>Lysobacterales</taxon>
        <taxon>Rhodanobacteraceae</taxon>
        <taxon>Luteibacter</taxon>
    </lineage>
</organism>